<reference evidence="2 3" key="1">
    <citation type="journal article" date="2021" name="Elife">
        <title>Chloroplast acquisition without the gene transfer in kleptoplastic sea slugs, Plakobranchus ocellatus.</title>
        <authorList>
            <person name="Maeda T."/>
            <person name="Takahashi S."/>
            <person name="Yoshida T."/>
            <person name="Shimamura S."/>
            <person name="Takaki Y."/>
            <person name="Nagai Y."/>
            <person name="Toyoda A."/>
            <person name="Suzuki Y."/>
            <person name="Arimoto A."/>
            <person name="Ishii H."/>
            <person name="Satoh N."/>
            <person name="Nishiyama T."/>
            <person name="Hasebe M."/>
            <person name="Maruyama T."/>
            <person name="Minagawa J."/>
            <person name="Obokata J."/>
            <person name="Shigenobu S."/>
        </authorList>
    </citation>
    <scope>NUCLEOTIDE SEQUENCE [LARGE SCALE GENOMIC DNA]</scope>
</reference>
<evidence type="ECO:0000256" key="1">
    <source>
        <dbReference type="SAM" id="SignalP"/>
    </source>
</evidence>
<protein>
    <submittedName>
        <fullName evidence="2">Uncharacterized protein</fullName>
    </submittedName>
</protein>
<comment type="caution">
    <text evidence="2">The sequence shown here is derived from an EMBL/GenBank/DDBJ whole genome shotgun (WGS) entry which is preliminary data.</text>
</comment>
<name>A0AAV4FR41_9GAST</name>
<dbReference type="EMBL" id="BMAT01000917">
    <property type="protein sequence ID" value="GFR75952.1"/>
    <property type="molecule type" value="Genomic_DNA"/>
</dbReference>
<organism evidence="2 3">
    <name type="scientific">Elysia marginata</name>
    <dbReference type="NCBI Taxonomy" id="1093978"/>
    <lineage>
        <taxon>Eukaryota</taxon>
        <taxon>Metazoa</taxon>
        <taxon>Spiralia</taxon>
        <taxon>Lophotrochozoa</taxon>
        <taxon>Mollusca</taxon>
        <taxon>Gastropoda</taxon>
        <taxon>Heterobranchia</taxon>
        <taxon>Euthyneura</taxon>
        <taxon>Panpulmonata</taxon>
        <taxon>Sacoglossa</taxon>
        <taxon>Placobranchoidea</taxon>
        <taxon>Plakobranchidae</taxon>
        <taxon>Elysia</taxon>
    </lineage>
</organism>
<keyword evidence="1" id="KW-0732">Signal</keyword>
<gene>
    <name evidence="2" type="ORF">ElyMa_000468600</name>
</gene>
<proteinExistence type="predicted"/>
<evidence type="ECO:0000313" key="2">
    <source>
        <dbReference type="EMBL" id="GFR75952.1"/>
    </source>
</evidence>
<sequence>MKTALLICLALAVLTAVVCARENCIEHRDGAPGNPCAGKHTAGSRRLRKRWCCANTSLYPVMSVHSRIVFCDCETRSVMCRKNPRRCWGK</sequence>
<evidence type="ECO:0000313" key="3">
    <source>
        <dbReference type="Proteomes" id="UP000762676"/>
    </source>
</evidence>
<feature type="signal peptide" evidence="1">
    <location>
        <begin position="1"/>
        <end position="20"/>
    </location>
</feature>
<keyword evidence="3" id="KW-1185">Reference proteome</keyword>
<accession>A0AAV4FR41</accession>
<dbReference type="Proteomes" id="UP000762676">
    <property type="component" value="Unassembled WGS sequence"/>
</dbReference>
<feature type="chain" id="PRO_5043607353" evidence="1">
    <location>
        <begin position="21"/>
        <end position="90"/>
    </location>
</feature>
<dbReference type="AlphaFoldDB" id="A0AAV4FR41"/>